<sequence length="74" mass="8040">SSTAVGSVAPLGNTKEDKYYRNDSPYCRHEEKKRKENRNGGREEGVLYPPRGAAPGLCASANFPGLLQFCVGHS</sequence>
<reference evidence="2" key="1">
    <citation type="journal article" date="2023" name="Mol. Phylogenet. Evol.">
        <title>Genome-scale phylogeny and comparative genomics of the fungal order Sordariales.</title>
        <authorList>
            <person name="Hensen N."/>
            <person name="Bonometti L."/>
            <person name="Westerberg I."/>
            <person name="Brannstrom I.O."/>
            <person name="Guillou S."/>
            <person name="Cros-Aarteil S."/>
            <person name="Calhoun S."/>
            <person name="Haridas S."/>
            <person name="Kuo A."/>
            <person name="Mondo S."/>
            <person name="Pangilinan J."/>
            <person name="Riley R."/>
            <person name="LaButti K."/>
            <person name="Andreopoulos B."/>
            <person name="Lipzen A."/>
            <person name="Chen C."/>
            <person name="Yan M."/>
            <person name="Daum C."/>
            <person name="Ng V."/>
            <person name="Clum A."/>
            <person name="Steindorff A."/>
            <person name="Ohm R.A."/>
            <person name="Martin F."/>
            <person name="Silar P."/>
            <person name="Natvig D.O."/>
            <person name="Lalanne C."/>
            <person name="Gautier V."/>
            <person name="Ament-Velasquez S.L."/>
            <person name="Kruys A."/>
            <person name="Hutchinson M.I."/>
            <person name="Powell A.J."/>
            <person name="Barry K."/>
            <person name="Miller A.N."/>
            <person name="Grigoriev I.V."/>
            <person name="Debuchy R."/>
            <person name="Gladieux P."/>
            <person name="Hiltunen Thoren M."/>
            <person name="Johannesson H."/>
        </authorList>
    </citation>
    <scope>NUCLEOTIDE SEQUENCE</scope>
    <source>
        <strain evidence="2">FGSC 1904</strain>
    </source>
</reference>
<feature type="non-terminal residue" evidence="2">
    <location>
        <position position="74"/>
    </location>
</feature>
<dbReference type="AlphaFoldDB" id="A0AAE0UBU8"/>
<feature type="region of interest" description="Disordered" evidence="1">
    <location>
        <begin position="1"/>
        <end position="48"/>
    </location>
</feature>
<evidence type="ECO:0000313" key="3">
    <source>
        <dbReference type="Proteomes" id="UP001281003"/>
    </source>
</evidence>
<accession>A0AAE0UBU8</accession>
<reference evidence="2" key="2">
    <citation type="submission" date="2023-07" db="EMBL/GenBank/DDBJ databases">
        <authorList>
            <consortium name="Lawrence Berkeley National Laboratory"/>
            <person name="Haridas S."/>
            <person name="Hensen N."/>
            <person name="Bonometti L."/>
            <person name="Westerberg I."/>
            <person name="Brannstrom I.O."/>
            <person name="Guillou S."/>
            <person name="Cros-Aarteil S."/>
            <person name="Calhoun S."/>
            <person name="Kuo A."/>
            <person name="Mondo S."/>
            <person name="Pangilinan J."/>
            <person name="Riley R."/>
            <person name="LaButti K."/>
            <person name="Andreopoulos B."/>
            <person name="Lipzen A."/>
            <person name="Chen C."/>
            <person name="Yanf M."/>
            <person name="Daum C."/>
            <person name="Ng V."/>
            <person name="Clum A."/>
            <person name="Steindorff A."/>
            <person name="Ohm R."/>
            <person name="Martin F."/>
            <person name="Silar P."/>
            <person name="Natvig D."/>
            <person name="Lalanne C."/>
            <person name="Gautier V."/>
            <person name="Ament-velasquez S.L."/>
            <person name="Kruys A."/>
            <person name="Hutchinson M.I."/>
            <person name="Powell A.J."/>
            <person name="Barry K."/>
            <person name="Miller A.N."/>
            <person name="Grigoriev I.V."/>
            <person name="Debuchy R."/>
            <person name="Gladieux P."/>
            <person name="Thoren M.H."/>
            <person name="Johannesson H."/>
        </authorList>
    </citation>
    <scope>NUCLEOTIDE SEQUENCE</scope>
    <source>
        <strain evidence="2">FGSC 1904</strain>
    </source>
</reference>
<dbReference type="Proteomes" id="UP001281003">
    <property type="component" value="Unassembled WGS sequence"/>
</dbReference>
<dbReference type="EMBL" id="JAUTDP010000007">
    <property type="protein sequence ID" value="KAK3398005.1"/>
    <property type="molecule type" value="Genomic_DNA"/>
</dbReference>
<keyword evidence="3" id="KW-1185">Reference proteome</keyword>
<proteinExistence type="predicted"/>
<feature type="compositionally biased region" description="Basic and acidic residues" evidence="1">
    <location>
        <begin position="14"/>
        <end position="45"/>
    </location>
</feature>
<protein>
    <submittedName>
        <fullName evidence="2">Uncharacterized protein</fullName>
    </submittedName>
</protein>
<evidence type="ECO:0000313" key="2">
    <source>
        <dbReference type="EMBL" id="KAK3398005.1"/>
    </source>
</evidence>
<comment type="caution">
    <text evidence="2">The sequence shown here is derived from an EMBL/GenBank/DDBJ whole genome shotgun (WGS) entry which is preliminary data.</text>
</comment>
<name>A0AAE0UBU8_SORBR</name>
<organism evidence="2 3">
    <name type="scientific">Sordaria brevicollis</name>
    <dbReference type="NCBI Taxonomy" id="83679"/>
    <lineage>
        <taxon>Eukaryota</taxon>
        <taxon>Fungi</taxon>
        <taxon>Dikarya</taxon>
        <taxon>Ascomycota</taxon>
        <taxon>Pezizomycotina</taxon>
        <taxon>Sordariomycetes</taxon>
        <taxon>Sordariomycetidae</taxon>
        <taxon>Sordariales</taxon>
        <taxon>Sordariaceae</taxon>
        <taxon>Sordaria</taxon>
    </lineage>
</organism>
<gene>
    <name evidence="2" type="ORF">B0T20DRAFT_354586</name>
</gene>
<evidence type="ECO:0000256" key="1">
    <source>
        <dbReference type="SAM" id="MobiDB-lite"/>
    </source>
</evidence>